<comment type="caution">
    <text evidence="3">The sequence shown here is derived from an EMBL/GenBank/DDBJ whole genome shotgun (WGS) entry which is preliminary data.</text>
</comment>
<name>A0A8B2NWN4_9HYPH</name>
<comment type="similarity">
    <text evidence="1">Belongs to the short-chain dehydrogenases/reductases (SDR) family.</text>
</comment>
<evidence type="ECO:0000256" key="2">
    <source>
        <dbReference type="ARBA" id="ARBA00023002"/>
    </source>
</evidence>
<evidence type="ECO:0000313" key="3">
    <source>
        <dbReference type="EMBL" id="RAI00107.1"/>
    </source>
</evidence>
<dbReference type="InterPro" id="IPR020904">
    <property type="entry name" value="Sc_DH/Rdtase_CS"/>
</dbReference>
<dbReference type="Pfam" id="PF13561">
    <property type="entry name" value="adh_short_C2"/>
    <property type="match status" value="1"/>
</dbReference>
<dbReference type="PANTHER" id="PTHR42760">
    <property type="entry name" value="SHORT-CHAIN DEHYDROGENASES/REDUCTASES FAMILY MEMBER"/>
    <property type="match status" value="1"/>
</dbReference>
<proteinExistence type="inferred from homology"/>
<dbReference type="PRINTS" id="PR00081">
    <property type="entry name" value="GDHRDH"/>
</dbReference>
<organism evidence="3 4">
    <name type="scientific">Acuticoccus sediminis</name>
    <dbReference type="NCBI Taxonomy" id="2184697"/>
    <lineage>
        <taxon>Bacteria</taxon>
        <taxon>Pseudomonadati</taxon>
        <taxon>Pseudomonadota</taxon>
        <taxon>Alphaproteobacteria</taxon>
        <taxon>Hyphomicrobiales</taxon>
        <taxon>Amorphaceae</taxon>
        <taxon>Acuticoccus</taxon>
    </lineage>
</organism>
<evidence type="ECO:0000256" key="1">
    <source>
        <dbReference type="ARBA" id="ARBA00006484"/>
    </source>
</evidence>
<accession>A0A8B2NWN4</accession>
<dbReference type="PROSITE" id="PS00061">
    <property type="entry name" value="ADH_SHORT"/>
    <property type="match status" value="1"/>
</dbReference>
<dbReference type="Gene3D" id="3.40.50.720">
    <property type="entry name" value="NAD(P)-binding Rossmann-like Domain"/>
    <property type="match status" value="1"/>
</dbReference>
<dbReference type="RefSeq" id="WP_111348697.1">
    <property type="nucleotide sequence ID" value="NZ_QHHQ01000004.1"/>
</dbReference>
<reference evidence="3 4" key="1">
    <citation type="submission" date="2018-05" db="EMBL/GenBank/DDBJ databases">
        <title>Acuticoccus sediminis sp. nov., isolated from deep-sea sediment of Indian Ocean.</title>
        <authorList>
            <person name="Liu X."/>
            <person name="Lai Q."/>
            <person name="Du Y."/>
            <person name="Sun F."/>
            <person name="Zhang X."/>
            <person name="Wang S."/>
            <person name="Shao Z."/>
        </authorList>
    </citation>
    <scope>NUCLEOTIDE SEQUENCE [LARGE SCALE GENOMIC DNA]</scope>
    <source>
        <strain evidence="3 4">PTG4-2</strain>
    </source>
</reference>
<protein>
    <submittedName>
        <fullName evidence="3">Short-chain dehydrogenase</fullName>
    </submittedName>
</protein>
<dbReference type="InterPro" id="IPR036291">
    <property type="entry name" value="NAD(P)-bd_dom_sf"/>
</dbReference>
<dbReference type="CDD" id="cd05233">
    <property type="entry name" value="SDR_c"/>
    <property type="match status" value="1"/>
</dbReference>
<dbReference type="GO" id="GO:0016616">
    <property type="term" value="F:oxidoreductase activity, acting on the CH-OH group of donors, NAD or NADP as acceptor"/>
    <property type="evidence" value="ECO:0007669"/>
    <property type="project" value="TreeGrafter"/>
</dbReference>
<dbReference type="SUPFAM" id="SSF51735">
    <property type="entry name" value="NAD(P)-binding Rossmann-fold domains"/>
    <property type="match status" value="1"/>
</dbReference>
<dbReference type="EMBL" id="QHHQ01000004">
    <property type="protein sequence ID" value="RAI00107.1"/>
    <property type="molecule type" value="Genomic_DNA"/>
</dbReference>
<keyword evidence="2" id="KW-0560">Oxidoreductase</keyword>
<dbReference type="OrthoDB" id="7568484at2"/>
<dbReference type="InterPro" id="IPR002347">
    <property type="entry name" value="SDR_fam"/>
</dbReference>
<dbReference type="Proteomes" id="UP000249590">
    <property type="component" value="Unassembled WGS sequence"/>
</dbReference>
<dbReference type="FunFam" id="3.40.50.720:FF:000084">
    <property type="entry name" value="Short-chain dehydrogenase reductase"/>
    <property type="match status" value="1"/>
</dbReference>
<dbReference type="PANTHER" id="PTHR42760:SF115">
    <property type="entry name" value="3-OXOACYL-[ACYL-CARRIER-PROTEIN] REDUCTASE FABG"/>
    <property type="match status" value="1"/>
</dbReference>
<gene>
    <name evidence="3" type="ORF">DLJ53_20535</name>
</gene>
<keyword evidence="4" id="KW-1185">Reference proteome</keyword>
<sequence length="252" mass="25686">MRLKDKVAVITGGASGIGLSAARTFASEGARVVLVDRDEAALGRAAQAIGPAVALILPGDVGEEADVLAHAAAIDRALGPPDVLLTAAGWSTGLRAADCDLASWEAVLKTNLTGTFLWARETVNRMTATGRGGSLVFVSSQVAFAGARGNAAYVAAKGAVVSLARSMANDHAADSVRVNVLVPGAVQTPLLEESFARNPAPDAARARSLSRHPLGRLGRADEVARAALFLASEDSSFTTGSCLMVDGGWLAG</sequence>
<evidence type="ECO:0000313" key="4">
    <source>
        <dbReference type="Proteomes" id="UP000249590"/>
    </source>
</evidence>
<dbReference type="AlphaFoldDB" id="A0A8B2NWN4"/>